<name>A0ABW1XN64_9ALTE</name>
<evidence type="ECO:0000313" key="1">
    <source>
        <dbReference type="EMBL" id="MFC6440104.1"/>
    </source>
</evidence>
<comment type="caution">
    <text evidence="1">The sequence shown here is derived from an EMBL/GenBank/DDBJ whole genome shotgun (WGS) entry which is preliminary data.</text>
</comment>
<evidence type="ECO:0000313" key="2">
    <source>
        <dbReference type="Proteomes" id="UP001596364"/>
    </source>
</evidence>
<gene>
    <name evidence="1" type="ORF">ACFP85_08095</name>
</gene>
<protein>
    <submittedName>
        <fullName evidence="1">Uncharacterized protein</fullName>
    </submittedName>
</protein>
<sequence>MTQTNNKDKALWRAFIDGYLIPGEIKQQDIADPTQAFPILSGDCRKTDMAQLGQFLTPHGLKRLSARFRKFKQRSQSHQTFITIEQATLAKLKRFAEHAGLHEDSYDLVLEYLLSPEEDLQTAKLQIQNMPTALSQKELPKLIKLRTEQQGNLITFIKLQQEVAYKAGWNDCKTQPAKKRENADMQSAMEEFMQTWES</sequence>
<reference evidence="2" key="1">
    <citation type="journal article" date="2019" name="Int. J. Syst. Evol. Microbiol.">
        <title>The Global Catalogue of Microorganisms (GCM) 10K type strain sequencing project: providing services to taxonomists for standard genome sequencing and annotation.</title>
        <authorList>
            <consortium name="The Broad Institute Genomics Platform"/>
            <consortium name="The Broad Institute Genome Sequencing Center for Infectious Disease"/>
            <person name="Wu L."/>
            <person name="Ma J."/>
        </authorList>
    </citation>
    <scope>NUCLEOTIDE SEQUENCE [LARGE SCALE GENOMIC DNA]</scope>
    <source>
        <strain evidence="2">CGMCC 1.16031</strain>
    </source>
</reference>
<organism evidence="1 2">
    <name type="scientific">Pseudobowmanella zhangzhouensis</name>
    <dbReference type="NCBI Taxonomy" id="1537679"/>
    <lineage>
        <taxon>Bacteria</taxon>
        <taxon>Pseudomonadati</taxon>
        <taxon>Pseudomonadota</taxon>
        <taxon>Gammaproteobacteria</taxon>
        <taxon>Alteromonadales</taxon>
        <taxon>Alteromonadaceae</taxon>
    </lineage>
</organism>
<proteinExistence type="predicted"/>
<keyword evidence="2" id="KW-1185">Reference proteome</keyword>
<dbReference type="EMBL" id="JBHSUS010000001">
    <property type="protein sequence ID" value="MFC6440104.1"/>
    <property type="molecule type" value="Genomic_DNA"/>
</dbReference>
<dbReference type="RefSeq" id="WP_131256988.1">
    <property type="nucleotide sequence ID" value="NZ_JBHSUS010000001.1"/>
</dbReference>
<dbReference type="Proteomes" id="UP001596364">
    <property type="component" value="Unassembled WGS sequence"/>
</dbReference>
<accession>A0ABW1XN64</accession>